<feature type="domain" description="SLH" evidence="2">
    <location>
        <begin position="647"/>
        <end position="714"/>
    </location>
</feature>
<dbReference type="PANTHER" id="PTHR46928">
    <property type="entry name" value="MESENCHYME-SPECIFIC CELL SURFACE GLYCOPROTEIN"/>
    <property type="match status" value="1"/>
</dbReference>
<dbReference type="InterPro" id="IPR052956">
    <property type="entry name" value="Mesenchyme-surface_protein"/>
</dbReference>
<sequence>MTTHPLPRTAARRRAARPAAACAGIAAAGVAAALLVAVPAAADPTAVEPIRFSAPGAALDLTPVATHLDGAFEESAAEIVTFHAPTQQAFVVNARAGVVDVLSTATAGDLTKVATLDATAVPGVGAGAVANSVVVRADGLVVVAVENPVKTDAGWLVFFDATAHTALGSVPVGALPDMVTLTPDGTAAVVANEGEPADDYSIDPEGSIAVVALPATLTAPAAADVRTATFHANEADGTRELPAGVRVFGEQPHGADRPVSRNLEPEYVTVAADGRTAWVSLQEANALAVVDLEAAEVTDLLPLGTVDHSQVGSGIDPSDRDGRVDVRTVPVHGLPMPDSIASYSAAGETYIVTANEGDAREWGDYVEAERVKDLGKGGLAPICADSPAAGLRGDADLGRLEVTIASGLNADGTCYEQLHSFGTRSISIYSADGERVFDSGQLFEDVVAQAIPEFFNSNHATSDLESRSDAKGPEPEGVALGRIDGRTYAFVGFERVGGIAVLDVTVPAETSFVTYINNRDFSVSAGDAIEDGGDPARVLAAAGDLGPEGLAFIPAEGSPTGTPALLVGNEVSGTTTLYEIDAEIRFTDTAGNDFAEAIDWLARERISTGWVTADGTREYRPLLPIARDAMAAFLYRWAGSPAVELPGTSPFADVSTDDQFYREIVWMEQEGLATGWAEADGTATYRPLQPIARDAMAAFLHRAAGSPTVGLPASSPFVDVEPGAAFYDAIVWMQSTGIATGWEGNDGRDLYQPLQPVARDAMAAFLWRFDQRLGSPEVG</sequence>
<feature type="domain" description="SLH" evidence="2">
    <location>
        <begin position="581"/>
        <end position="646"/>
    </location>
</feature>
<dbReference type="SUPFAM" id="SSF50969">
    <property type="entry name" value="YVTN repeat-like/Quinoprotein amine dehydrogenase"/>
    <property type="match status" value="1"/>
</dbReference>
<dbReference type="RefSeq" id="WP_135849505.1">
    <property type="nucleotide sequence ID" value="NZ_RHPJ01000002.1"/>
</dbReference>
<dbReference type="InterPro" id="IPR001119">
    <property type="entry name" value="SLH_dom"/>
</dbReference>
<evidence type="ECO:0000313" key="3">
    <source>
        <dbReference type="EMBL" id="TGO05513.1"/>
    </source>
</evidence>
<protein>
    <submittedName>
        <fullName evidence="3">Alkaline phosphatase</fullName>
    </submittedName>
</protein>
<dbReference type="Pfam" id="PF22494">
    <property type="entry name" value="choice_anch_I"/>
    <property type="match status" value="1"/>
</dbReference>
<keyword evidence="4" id="KW-1185">Reference proteome</keyword>
<dbReference type="PANTHER" id="PTHR46928:SF1">
    <property type="entry name" value="MESENCHYME-SPECIFIC CELL SURFACE GLYCOPROTEIN"/>
    <property type="match status" value="1"/>
</dbReference>
<dbReference type="AlphaFoldDB" id="A0A4Z1E4W8"/>
<dbReference type="InterPro" id="IPR015943">
    <property type="entry name" value="WD40/YVTN_repeat-like_dom_sf"/>
</dbReference>
<proteinExistence type="predicted"/>
<reference evidence="3 4" key="1">
    <citation type="submission" date="2018-11" db="EMBL/GenBank/DDBJ databases">
        <title>Complete genome sequencing of the Actinobacteria Serinibacter sp. K3-2.</title>
        <authorList>
            <person name="Rakitin A.L."/>
            <person name="Beletsky A.V."/>
            <person name="Mardanov A.V."/>
            <person name="Ravin N.V."/>
            <person name="Gromova A.S."/>
            <person name="Filippova S.N."/>
            <person name="Gal'Chenko V.F."/>
        </authorList>
    </citation>
    <scope>NUCLEOTIDE SEQUENCE [LARGE SCALE GENOMIC DNA]</scope>
    <source>
        <strain evidence="3 4">K3-2</strain>
    </source>
</reference>
<feature type="domain" description="SLH" evidence="2">
    <location>
        <begin position="716"/>
        <end position="779"/>
    </location>
</feature>
<dbReference type="EMBL" id="RHPJ01000002">
    <property type="protein sequence ID" value="TGO05513.1"/>
    <property type="molecule type" value="Genomic_DNA"/>
</dbReference>
<name>A0A4Z1E4W8_9MICO</name>
<feature type="chain" id="PRO_5021447523" evidence="1">
    <location>
        <begin position="43"/>
        <end position="779"/>
    </location>
</feature>
<keyword evidence="1" id="KW-0732">Signal</keyword>
<feature type="signal peptide" evidence="1">
    <location>
        <begin position="1"/>
        <end position="42"/>
    </location>
</feature>
<evidence type="ECO:0000313" key="4">
    <source>
        <dbReference type="Proteomes" id="UP000297318"/>
    </source>
</evidence>
<evidence type="ECO:0000259" key="2">
    <source>
        <dbReference type="PROSITE" id="PS51272"/>
    </source>
</evidence>
<dbReference type="Gene3D" id="2.130.10.10">
    <property type="entry name" value="YVTN repeat-like/Quinoprotein amine dehydrogenase"/>
    <property type="match status" value="1"/>
</dbReference>
<gene>
    <name evidence="3" type="ORF">SERN_1517</name>
</gene>
<dbReference type="PROSITE" id="PS51272">
    <property type="entry name" value="SLH"/>
    <property type="match status" value="3"/>
</dbReference>
<organism evidence="3 4">
    <name type="scientific">Serinibacter arcticus</name>
    <dbReference type="NCBI Taxonomy" id="1655435"/>
    <lineage>
        <taxon>Bacteria</taxon>
        <taxon>Bacillati</taxon>
        <taxon>Actinomycetota</taxon>
        <taxon>Actinomycetes</taxon>
        <taxon>Micrococcales</taxon>
        <taxon>Beutenbergiaceae</taxon>
        <taxon>Serinibacter</taxon>
    </lineage>
</organism>
<evidence type="ECO:0000256" key="1">
    <source>
        <dbReference type="SAM" id="SignalP"/>
    </source>
</evidence>
<accession>A0A4Z1E4W8</accession>
<dbReference type="Proteomes" id="UP000297318">
    <property type="component" value="Unassembled WGS sequence"/>
</dbReference>
<dbReference type="NCBIfam" id="NF038117">
    <property type="entry name" value="choice_anch_I"/>
    <property type="match status" value="1"/>
</dbReference>
<dbReference type="OrthoDB" id="1016457at2"/>
<dbReference type="InterPro" id="IPR055188">
    <property type="entry name" value="Choice_anch_I"/>
</dbReference>
<dbReference type="InterPro" id="IPR011044">
    <property type="entry name" value="Quino_amine_DH_bsu"/>
</dbReference>
<comment type="caution">
    <text evidence="3">The sequence shown here is derived from an EMBL/GenBank/DDBJ whole genome shotgun (WGS) entry which is preliminary data.</text>
</comment>